<dbReference type="EC" id="3.2.1.45" evidence="5 10"/>
<evidence type="ECO:0000256" key="4">
    <source>
        <dbReference type="ARBA" id="ARBA00005382"/>
    </source>
</evidence>
<evidence type="ECO:0000313" key="13">
    <source>
        <dbReference type="EMBL" id="CAG5135396.1"/>
    </source>
</evidence>
<proteinExistence type="inferred from homology"/>
<evidence type="ECO:0000256" key="5">
    <source>
        <dbReference type="ARBA" id="ARBA00012658"/>
    </source>
</evidence>
<keyword evidence="9 10" id="KW-0443">Lipid metabolism</keyword>
<dbReference type="EMBL" id="CAJHNH020008235">
    <property type="protein sequence ID" value="CAG5135396.1"/>
    <property type="molecule type" value="Genomic_DNA"/>
</dbReference>
<gene>
    <name evidence="13" type="ORF">CUNI_LOCUS20954</name>
</gene>
<keyword evidence="8 10" id="KW-0746">Sphingolipid metabolism</keyword>
<dbReference type="PRINTS" id="PR00843">
    <property type="entry name" value="GLHYDRLASE30"/>
</dbReference>
<dbReference type="GO" id="GO:0016241">
    <property type="term" value="P:regulation of macroautophagy"/>
    <property type="evidence" value="ECO:0007669"/>
    <property type="project" value="UniProtKB-ARBA"/>
</dbReference>
<keyword evidence="7 10" id="KW-0378">Hydrolase</keyword>
<evidence type="ECO:0000256" key="8">
    <source>
        <dbReference type="ARBA" id="ARBA00022919"/>
    </source>
</evidence>
<evidence type="ECO:0000256" key="10">
    <source>
        <dbReference type="RuleBase" id="RU361188"/>
    </source>
</evidence>
<dbReference type="Gene3D" id="3.20.20.80">
    <property type="entry name" value="Glycosidases"/>
    <property type="match status" value="1"/>
</dbReference>
<evidence type="ECO:0000259" key="11">
    <source>
        <dbReference type="Pfam" id="PF02055"/>
    </source>
</evidence>
<dbReference type="InterPro" id="IPR017853">
    <property type="entry name" value="GH"/>
</dbReference>
<comment type="similarity">
    <text evidence="4 10">Belongs to the glycosyl hydrolase 30 family.</text>
</comment>
<feature type="domain" description="Glycosyl hydrolase family 30 TIM-barrel" evidence="11">
    <location>
        <begin position="76"/>
        <end position="423"/>
    </location>
</feature>
<evidence type="ECO:0000256" key="1">
    <source>
        <dbReference type="ARBA" id="ARBA00001013"/>
    </source>
</evidence>
<dbReference type="Pfam" id="PF17189">
    <property type="entry name" value="Glyco_hydro_30C"/>
    <property type="match status" value="1"/>
</dbReference>
<keyword evidence="10" id="KW-0326">Glycosidase</keyword>
<dbReference type="GO" id="GO:0030163">
    <property type="term" value="P:protein catabolic process"/>
    <property type="evidence" value="ECO:0007669"/>
    <property type="project" value="UniProtKB-ARBA"/>
</dbReference>
<dbReference type="InterPro" id="IPR033452">
    <property type="entry name" value="GH30_C"/>
</dbReference>
<comment type="caution">
    <text evidence="13">The sequence shown here is derived from an EMBL/GenBank/DDBJ whole genome shotgun (WGS) entry which is preliminary data.</text>
</comment>
<accession>A0A8S4A8S7</accession>
<dbReference type="GO" id="GO:0005764">
    <property type="term" value="C:lysosome"/>
    <property type="evidence" value="ECO:0007669"/>
    <property type="project" value="UniProtKB-ARBA"/>
</dbReference>
<feature type="domain" description="Glycosyl hydrolase family 30 beta sandwich" evidence="12">
    <location>
        <begin position="426"/>
        <end position="489"/>
    </location>
</feature>
<dbReference type="GO" id="GO:0005102">
    <property type="term" value="F:signaling receptor binding"/>
    <property type="evidence" value="ECO:0007669"/>
    <property type="project" value="UniProtKB-ARBA"/>
</dbReference>
<dbReference type="GO" id="GO:0004348">
    <property type="term" value="F:glucosylceramidase activity"/>
    <property type="evidence" value="ECO:0007669"/>
    <property type="project" value="UniProtKB-EC"/>
</dbReference>
<dbReference type="GO" id="GO:0042391">
    <property type="term" value="P:regulation of membrane potential"/>
    <property type="evidence" value="ECO:0007669"/>
    <property type="project" value="UniProtKB-ARBA"/>
</dbReference>
<dbReference type="InterPro" id="IPR033453">
    <property type="entry name" value="Glyco_hydro_30_TIM-barrel"/>
</dbReference>
<comment type="pathway">
    <text evidence="3">Lipid metabolism.</text>
</comment>
<dbReference type="GO" id="GO:0007040">
    <property type="term" value="P:lysosome organization"/>
    <property type="evidence" value="ECO:0007669"/>
    <property type="project" value="UniProtKB-ARBA"/>
</dbReference>
<dbReference type="GO" id="GO:0010605">
    <property type="term" value="P:negative regulation of macromolecule metabolic process"/>
    <property type="evidence" value="ECO:0007669"/>
    <property type="project" value="UniProtKB-ARBA"/>
</dbReference>
<dbReference type="PANTHER" id="PTHR11069">
    <property type="entry name" value="GLUCOSYLCERAMIDASE"/>
    <property type="match status" value="1"/>
</dbReference>
<evidence type="ECO:0000259" key="12">
    <source>
        <dbReference type="Pfam" id="PF17189"/>
    </source>
</evidence>
<protein>
    <recommendedName>
        <fullName evidence="5 10">Glucosylceramidase</fullName>
        <ecNumber evidence="5 10">3.2.1.45</ecNumber>
    </recommendedName>
</protein>
<dbReference type="SUPFAM" id="SSF51445">
    <property type="entry name" value="(Trans)glycosidases"/>
    <property type="match status" value="1"/>
</dbReference>
<dbReference type="FunFam" id="3.20.20.80:FF:000030">
    <property type="entry name" value="Lysosomal acid glucosylceramidase"/>
    <property type="match status" value="1"/>
</dbReference>
<dbReference type="GO" id="GO:0006914">
    <property type="term" value="P:autophagy"/>
    <property type="evidence" value="ECO:0007669"/>
    <property type="project" value="UniProtKB-ARBA"/>
</dbReference>
<dbReference type="PANTHER" id="PTHR11069:SF23">
    <property type="entry name" value="LYSOSOMAL ACID GLUCOSYLCERAMIDASE"/>
    <property type="match status" value="1"/>
</dbReference>
<dbReference type="AlphaFoldDB" id="A0A8S4A8S7"/>
<evidence type="ECO:0000256" key="2">
    <source>
        <dbReference type="ARBA" id="ARBA00004991"/>
    </source>
</evidence>
<evidence type="ECO:0000256" key="7">
    <source>
        <dbReference type="ARBA" id="ARBA00022801"/>
    </source>
</evidence>
<comment type="pathway">
    <text evidence="2">Sphingolipid metabolism.</text>
</comment>
<keyword evidence="6" id="KW-0732">Signal</keyword>
<evidence type="ECO:0000256" key="3">
    <source>
        <dbReference type="ARBA" id="ARBA00005189"/>
    </source>
</evidence>
<name>A0A8S4A8S7_9EUPU</name>
<dbReference type="OrthoDB" id="2160638at2759"/>
<organism evidence="13 14">
    <name type="scientific">Candidula unifasciata</name>
    <dbReference type="NCBI Taxonomy" id="100452"/>
    <lineage>
        <taxon>Eukaryota</taxon>
        <taxon>Metazoa</taxon>
        <taxon>Spiralia</taxon>
        <taxon>Lophotrochozoa</taxon>
        <taxon>Mollusca</taxon>
        <taxon>Gastropoda</taxon>
        <taxon>Heterobranchia</taxon>
        <taxon>Euthyneura</taxon>
        <taxon>Panpulmonata</taxon>
        <taxon>Eupulmonata</taxon>
        <taxon>Stylommatophora</taxon>
        <taxon>Helicina</taxon>
        <taxon>Helicoidea</taxon>
        <taxon>Geomitridae</taxon>
        <taxon>Candidula</taxon>
    </lineage>
</organism>
<dbReference type="GO" id="GO:0016758">
    <property type="term" value="F:hexosyltransferase activity"/>
    <property type="evidence" value="ECO:0007669"/>
    <property type="project" value="UniProtKB-ARBA"/>
</dbReference>
<comment type="catalytic activity">
    <reaction evidence="1">
        <text>a beta-D-glucosyl-(1&lt;-&gt;1')-N-acylsphing-4-enine + H2O = an N-acylsphing-4-enine + D-glucose</text>
        <dbReference type="Rhea" id="RHEA:13269"/>
        <dbReference type="ChEBI" id="CHEBI:4167"/>
        <dbReference type="ChEBI" id="CHEBI:15377"/>
        <dbReference type="ChEBI" id="CHEBI:22801"/>
        <dbReference type="ChEBI" id="CHEBI:52639"/>
        <dbReference type="EC" id="3.2.1.45"/>
    </reaction>
    <physiologicalReaction direction="left-to-right" evidence="1">
        <dbReference type="Rhea" id="RHEA:13270"/>
    </physiologicalReaction>
</comment>
<evidence type="ECO:0000256" key="6">
    <source>
        <dbReference type="ARBA" id="ARBA00022729"/>
    </source>
</evidence>
<evidence type="ECO:0000256" key="9">
    <source>
        <dbReference type="ARBA" id="ARBA00023098"/>
    </source>
</evidence>
<dbReference type="Proteomes" id="UP000678393">
    <property type="component" value="Unassembled WGS sequence"/>
</dbReference>
<dbReference type="GO" id="GO:0032006">
    <property type="term" value="P:regulation of TOR signaling"/>
    <property type="evidence" value="ECO:0007669"/>
    <property type="project" value="UniProtKB-ARBA"/>
</dbReference>
<evidence type="ECO:0000313" key="14">
    <source>
        <dbReference type="Proteomes" id="UP000678393"/>
    </source>
</evidence>
<keyword evidence="14" id="KW-1185">Reference proteome</keyword>
<dbReference type="GO" id="GO:0006680">
    <property type="term" value="P:glucosylceramide catabolic process"/>
    <property type="evidence" value="ECO:0007669"/>
    <property type="project" value="UniProtKB-ARBA"/>
</dbReference>
<reference evidence="13" key="1">
    <citation type="submission" date="2021-04" db="EMBL/GenBank/DDBJ databases">
        <authorList>
            <consortium name="Molecular Ecology Group"/>
        </authorList>
    </citation>
    <scope>NUCLEOTIDE SEQUENCE</scope>
</reference>
<dbReference type="GO" id="GO:0005774">
    <property type="term" value="C:vacuolar membrane"/>
    <property type="evidence" value="ECO:0007669"/>
    <property type="project" value="UniProtKB-ARBA"/>
</dbReference>
<dbReference type="GO" id="GO:0006066">
    <property type="term" value="P:alcohol metabolic process"/>
    <property type="evidence" value="ECO:0007669"/>
    <property type="project" value="UniProtKB-ARBA"/>
</dbReference>
<sequence length="494" mass="54805">APCAAVTVSDGHVICVCNSTYCDTVPSADRLPKGQFVVITSTKDGQRFNTKVSQASSNTTTDAIYYVNRTVERQTIIGFGGAFTDAAGINIAQLPVDVQDRLINSYYSKDGIEYTVGRVPMASCDFSTREYSYDDAPGDFNLTKFSLAAEDNQFKIPFIEKALKVSPNPIKLFASPWSAPAWMKDSGKMTGGSLLGQPGGQYYKTWANYFVRFLKEYAKRNITFWGLTAQNEPLDGLQTNFSFQAMGFTPSQQRDFIKMDLGPALNESGFGNIKLMILDDQRLIVTLWAKSVLSDPEASKYVSGIAIHWYIDSFIPASLLEEAHNSFPDKFLFGTEACEGSMPWEQKVDLGAWERAASYAHDIIVDLNSWVTGWTDWNLALDLQGGPNWVSNFVDSPIIVNASNKEFYKQPMYYALGHFSKYLVPGSIWIGTQAQKDNSLIELTAFLRPDKSIAVVIHNLGFDAVDLALDDGLTGYKQVTSPGNSIQTVIWWLT</sequence>
<feature type="non-terminal residue" evidence="13">
    <location>
        <position position="494"/>
    </location>
</feature>
<dbReference type="Pfam" id="PF02055">
    <property type="entry name" value="Glyco_hydro_30"/>
    <property type="match status" value="1"/>
</dbReference>
<dbReference type="InterPro" id="IPR001139">
    <property type="entry name" value="Glyco_hydro_30"/>
</dbReference>
<dbReference type="SUPFAM" id="SSF51011">
    <property type="entry name" value="Glycosyl hydrolase domain"/>
    <property type="match status" value="1"/>
</dbReference>
<dbReference type="GO" id="GO:0051246">
    <property type="term" value="P:regulation of protein metabolic process"/>
    <property type="evidence" value="ECO:0007669"/>
    <property type="project" value="UniProtKB-ARBA"/>
</dbReference>
<dbReference type="GO" id="GO:0008202">
    <property type="term" value="P:steroid metabolic process"/>
    <property type="evidence" value="ECO:0007669"/>
    <property type="project" value="UniProtKB-ARBA"/>
</dbReference>